<dbReference type="InterPro" id="IPR004114">
    <property type="entry name" value="THUMP_dom"/>
</dbReference>
<dbReference type="InterPro" id="IPR040183">
    <property type="entry name" value="THUMPD1-like"/>
</dbReference>
<gene>
    <name evidence="4" type="ORF">BDZ94DRAFT_1251348</name>
</gene>
<keyword evidence="1" id="KW-0694">RNA-binding</keyword>
<sequence>MADTSKQSQSIDRRKKKYRSDGTPIWGKRYIEGPGVWVSCVKGKESQTIAEIYELFESVASELWPIGEPKPGESAVEDSESELSIEAQVAKEVSAMKRPRPEPRFVNCQTNTPCVVFISCKPPVDPVELIYKHIINVEKTGITRTRYTHRLVPVSDSCVANLPEIQTLCNSIFSSYFSHHPDKTFKYKIELRMRNHTTIPRPTIINHIASCVPDSHTVALADPELFILVEVFKSICGISIVENYYKLQKFNVMEIANSRNSLESQDERRIIARD</sequence>
<evidence type="ECO:0000259" key="3">
    <source>
        <dbReference type="PROSITE" id="PS51165"/>
    </source>
</evidence>
<dbReference type="SUPFAM" id="SSF143437">
    <property type="entry name" value="THUMP domain-like"/>
    <property type="match status" value="1"/>
</dbReference>
<dbReference type="PROSITE" id="PS51165">
    <property type="entry name" value="THUMP"/>
    <property type="match status" value="1"/>
</dbReference>
<dbReference type="AlphaFoldDB" id="A0A9P6CHN3"/>
<reference evidence="4" key="1">
    <citation type="submission" date="2020-11" db="EMBL/GenBank/DDBJ databases">
        <authorList>
            <consortium name="DOE Joint Genome Institute"/>
            <person name="Ahrendt S."/>
            <person name="Riley R."/>
            <person name="Andreopoulos W."/>
            <person name="Labutti K."/>
            <person name="Pangilinan J."/>
            <person name="Ruiz-Duenas F.J."/>
            <person name="Barrasa J.M."/>
            <person name="Sanchez-Garcia M."/>
            <person name="Camarero S."/>
            <person name="Miyauchi S."/>
            <person name="Serrano A."/>
            <person name="Linde D."/>
            <person name="Babiker R."/>
            <person name="Drula E."/>
            <person name="Ayuso-Fernandez I."/>
            <person name="Pacheco R."/>
            <person name="Padilla G."/>
            <person name="Ferreira P."/>
            <person name="Barriuso J."/>
            <person name="Kellner H."/>
            <person name="Castanera R."/>
            <person name="Alfaro M."/>
            <person name="Ramirez L."/>
            <person name="Pisabarro A.G."/>
            <person name="Kuo A."/>
            <person name="Tritt A."/>
            <person name="Lipzen A."/>
            <person name="He G."/>
            <person name="Yan M."/>
            <person name="Ng V."/>
            <person name="Cullen D."/>
            <person name="Martin F."/>
            <person name="Rosso M.-N."/>
            <person name="Henrissat B."/>
            <person name="Hibbett D."/>
            <person name="Martinez A.T."/>
            <person name="Grigoriev I.V."/>
        </authorList>
    </citation>
    <scope>NUCLEOTIDE SEQUENCE</scope>
    <source>
        <strain evidence="4">CBS 247.69</strain>
    </source>
</reference>
<dbReference type="Pfam" id="PF02926">
    <property type="entry name" value="THUMP"/>
    <property type="match status" value="1"/>
</dbReference>
<protein>
    <recommendedName>
        <fullName evidence="3">THUMP domain-containing protein</fullName>
    </recommendedName>
</protein>
<keyword evidence="5" id="KW-1185">Reference proteome</keyword>
<proteinExistence type="predicted"/>
<evidence type="ECO:0000313" key="4">
    <source>
        <dbReference type="EMBL" id="KAF9466611.1"/>
    </source>
</evidence>
<dbReference type="OrthoDB" id="367221at2759"/>
<evidence type="ECO:0000256" key="1">
    <source>
        <dbReference type="PROSITE-ProRule" id="PRU00529"/>
    </source>
</evidence>
<dbReference type="GO" id="GO:0003723">
    <property type="term" value="F:RNA binding"/>
    <property type="evidence" value="ECO:0007669"/>
    <property type="project" value="UniProtKB-UniRule"/>
</dbReference>
<dbReference type="GO" id="GO:0006400">
    <property type="term" value="P:tRNA modification"/>
    <property type="evidence" value="ECO:0007669"/>
    <property type="project" value="InterPro"/>
</dbReference>
<evidence type="ECO:0000313" key="5">
    <source>
        <dbReference type="Proteomes" id="UP000807353"/>
    </source>
</evidence>
<feature type="compositionally biased region" description="Polar residues" evidence="2">
    <location>
        <begin position="1"/>
        <end position="10"/>
    </location>
</feature>
<dbReference type="EMBL" id="MU150241">
    <property type="protein sequence ID" value="KAF9466611.1"/>
    <property type="molecule type" value="Genomic_DNA"/>
</dbReference>
<organism evidence="4 5">
    <name type="scientific">Collybia nuda</name>
    <dbReference type="NCBI Taxonomy" id="64659"/>
    <lineage>
        <taxon>Eukaryota</taxon>
        <taxon>Fungi</taxon>
        <taxon>Dikarya</taxon>
        <taxon>Basidiomycota</taxon>
        <taxon>Agaricomycotina</taxon>
        <taxon>Agaricomycetes</taxon>
        <taxon>Agaricomycetidae</taxon>
        <taxon>Agaricales</taxon>
        <taxon>Tricholomatineae</taxon>
        <taxon>Clitocybaceae</taxon>
        <taxon>Collybia</taxon>
    </lineage>
</organism>
<comment type="caution">
    <text evidence="4">The sequence shown here is derived from an EMBL/GenBank/DDBJ whole genome shotgun (WGS) entry which is preliminary data.</text>
</comment>
<dbReference type="FunFam" id="3.30.2300.10:FF:000001">
    <property type="entry name" value="THUMP domain-containing protein 1"/>
    <property type="match status" value="1"/>
</dbReference>
<dbReference type="PANTHER" id="PTHR13452:SF10">
    <property type="entry name" value="THUMP DOMAIN-CONTAINING PROTEIN 1"/>
    <property type="match status" value="1"/>
</dbReference>
<dbReference type="Proteomes" id="UP000807353">
    <property type="component" value="Unassembled WGS sequence"/>
</dbReference>
<evidence type="ECO:0000256" key="2">
    <source>
        <dbReference type="SAM" id="MobiDB-lite"/>
    </source>
</evidence>
<dbReference type="PANTHER" id="PTHR13452">
    <property type="entry name" value="THUMP DOMAIN CONTAINING PROTEIN 1-RELATED"/>
    <property type="match status" value="1"/>
</dbReference>
<accession>A0A9P6CHN3</accession>
<dbReference type="Gene3D" id="3.30.2300.10">
    <property type="entry name" value="THUMP superfamily"/>
    <property type="match status" value="1"/>
</dbReference>
<name>A0A9P6CHN3_9AGAR</name>
<feature type="domain" description="THUMP" evidence="3">
    <location>
        <begin position="136"/>
        <end position="242"/>
    </location>
</feature>
<feature type="region of interest" description="Disordered" evidence="2">
    <location>
        <begin position="1"/>
        <end position="20"/>
    </location>
</feature>
<dbReference type="CDD" id="cd11717">
    <property type="entry name" value="THUMP_THUMPD1_like"/>
    <property type="match status" value="1"/>
</dbReference>